<proteinExistence type="predicted"/>
<comment type="caution">
    <text evidence="1">The sequence shown here is derived from an EMBL/GenBank/DDBJ whole genome shotgun (WGS) entry which is preliminary data.</text>
</comment>
<dbReference type="OrthoDB" id="5946236at2759"/>
<dbReference type="InterPro" id="IPR053269">
    <property type="entry name" value="Asp-Met_ligase"/>
</dbReference>
<dbReference type="AlphaFoldDB" id="A0A0G2DRT3"/>
<dbReference type="Proteomes" id="UP000053317">
    <property type="component" value="Unassembled WGS sequence"/>
</dbReference>
<protein>
    <submittedName>
        <fullName evidence="1">Putative solid-state culture specific atp-grasp domain-containing protein</fullName>
    </submittedName>
</protein>
<name>A0A0G2DRT3_PHACM</name>
<accession>A0A0G2DRT3</accession>
<sequence length="509" mass="56676">MEDFPKIKFDITLADLYASDAKGEDAPRIAIWPVGSLTTVEMDDDYPRNVIYTSQDALIVHPDPQSVAEHFTKLFKIGYLSVLPQRESLAAGSMDAIFTTFDHSLGDVNPQSVKEVKRNFESLDPSQRPRLHFIKKPGDLGDLMKDMNIDSLALKFANDDLAGYRTTAGDLDTFYMINSKAAIPTSGLPTPATRVIHLGPQGFDPRKCCSDCAAYPKAIPIPATCHGPRREWINAQIARAMQVIRSRPLPFVLKTQMSFAGCSTFVARSEAEREDLMQKLDQFALPNILACFTPDNAHLSPADLILMDFVEDVTCHWGLTFFLTQSGKSIFLGASEQRLKDLVHWKGSAISYPDQKWHKERFTPLMNQIGDFVHSYGYYGPMGIDILEVPAGINGVTTSEFLVVDLNVRFSGSLNLVLLGDFFSKQRGLHVATSFFIQSKVDRETLMSRLSQQFKEGRIIIMAWYDDLEGASRSIGFNGGAVIVAGEDHDSMWKAVDALFQHATELSID</sequence>
<reference evidence="1 2" key="1">
    <citation type="submission" date="2015-05" db="EMBL/GenBank/DDBJ databases">
        <title>Distinctive expansion of gene families associated with plant cell wall degradation and secondary metabolism in the genomes of grapevine trunk pathogens.</title>
        <authorList>
            <person name="Lawrence D.P."/>
            <person name="Travadon R."/>
            <person name="Rolshausen P.E."/>
            <person name="Baumgartner K."/>
        </authorList>
    </citation>
    <scope>NUCLEOTIDE SEQUENCE [LARGE SCALE GENOMIC DNA]</scope>
    <source>
        <strain evidence="1">UCRPC4</strain>
    </source>
</reference>
<dbReference type="EMBL" id="LCWF01000261">
    <property type="protein sequence ID" value="KKY13727.1"/>
    <property type="molecule type" value="Genomic_DNA"/>
</dbReference>
<reference evidence="1 2" key="2">
    <citation type="submission" date="2015-05" db="EMBL/GenBank/DDBJ databases">
        <authorList>
            <person name="Morales-Cruz A."/>
            <person name="Amrine K.C."/>
            <person name="Cantu D."/>
        </authorList>
    </citation>
    <scope>NUCLEOTIDE SEQUENCE [LARGE SCALE GENOMIC DNA]</scope>
    <source>
        <strain evidence="1">UCRPC4</strain>
    </source>
</reference>
<dbReference type="PANTHER" id="PTHR37018">
    <property type="entry name" value="CULTURE SPECIFIC PROTEIN, PUTATIVE (AFU_ORTHOLOGUE AFUA_2G00130)-RELATED"/>
    <property type="match status" value="1"/>
</dbReference>
<dbReference type="PANTHER" id="PTHR37018:SF1">
    <property type="entry name" value="CULTURE SPECIFIC PROTEIN, PUTATIVE (AFU_ORTHOLOGUE AFUA_2G00130)-RELATED"/>
    <property type="match status" value="1"/>
</dbReference>
<gene>
    <name evidence="1" type="ORF">UCRPC4_g06921</name>
</gene>
<evidence type="ECO:0000313" key="2">
    <source>
        <dbReference type="Proteomes" id="UP000053317"/>
    </source>
</evidence>
<keyword evidence="2" id="KW-1185">Reference proteome</keyword>
<organism evidence="1 2">
    <name type="scientific">Phaeomoniella chlamydospora</name>
    <name type="common">Phaeoacremonium chlamydosporum</name>
    <dbReference type="NCBI Taxonomy" id="158046"/>
    <lineage>
        <taxon>Eukaryota</taxon>
        <taxon>Fungi</taxon>
        <taxon>Dikarya</taxon>
        <taxon>Ascomycota</taxon>
        <taxon>Pezizomycotina</taxon>
        <taxon>Eurotiomycetes</taxon>
        <taxon>Chaetothyriomycetidae</taxon>
        <taxon>Phaeomoniellales</taxon>
        <taxon>Phaeomoniellaceae</taxon>
        <taxon>Phaeomoniella</taxon>
    </lineage>
</organism>
<dbReference type="SUPFAM" id="SSF56059">
    <property type="entry name" value="Glutathione synthetase ATP-binding domain-like"/>
    <property type="match status" value="1"/>
</dbReference>
<evidence type="ECO:0000313" key="1">
    <source>
        <dbReference type="EMBL" id="KKY13727.1"/>
    </source>
</evidence>